<dbReference type="CDD" id="cd00146">
    <property type="entry name" value="PKD"/>
    <property type="match status" value="2"/>
</dbReference>
<dbReference type="InterPro" id="IPR035986">
    <property type="entry name" value="PKD_dom_sf"/>
</dbReference>
<evidence type="ECO:0000259" key="2">
    <source>
        <dbReference type="SMART" id="SM00089"/>
    </source>
</evidence>
<feature type="chain" id="PRO_5046131432" evidence="1">
    <location>
        <begin position="19"/>
        <end position="447"/>
    </location>
</feature>
<evidence type="ECO:0000256" key="1">
    <source>
        <dbReference type="SAM" id="SignalP"/>
    </source>
</evidence>
<dbReference type="PANTHER" id="PTHR46182:SF2">
    <property type="entry name" value="FI19480P1"/>
    <property type="match status" value="1"/>
</dbReference>
<keyword evidence="4" id="KW-1185">Reference proteome</keyword>
<evidence type="ECO:0000313" key="3">
    <source>
        <dbReference type="EMBL" id="SGY88222.1"/>
    </source>
</evidence>
<comment type="caution">
    <text evidence="3">The sequence shown here is derived from an EMBL/GenBank/DDBJ whole genome shotgun (WGS) entry which is preliminary data.</text>
</comment>
<keyword evidence="1" id="KW-0732">Signal</keyword>
<dbReference type="EMBL" id="FPLJ01000039">
    <property type="protein sequence ID" value="SGY88222.1"/>
    <property type="molecule type" value="Genomic_DNA"/>
</dbReference>
<dbReference type="InterPro" id="IPR013783">
    <property type="entry name" value="Ig-like_fold"/>
</dbReference>
<feature type="signal peptide" evidence="1">
    <location>
        <begin position="1"/>
        <end position="18"/>
    </location>
</feature>
<gene>
    <name evidence="3" type="ORF">MT2528_1467</name>
</gene>
<dbReference type="Proteomes" id="UP000182660">
    <property type="component" value="Unassembled WGS sequence"/>
</dbReference>
<proteinExistence type="predicted"/>
<dbReference type="SUPFAM" id="SSF49299">
    <property type="entry name" value="PKD domain"/>
    <property type="match status" value="3"/>
</dbReference>
<feature type="domain" description="PKD/Chitinase" evidence="2">
    <location>
        <begin position="234"/>
        <end position="318"/>
    </location>
</feature>
<evidence type="ECO:0000313" key="4">
    <source>
        <dbReference type="Proteomes" id="UP000182660"/>
    </source>
</evidence>
<accession>A0ABY1HB16</accession>
<sequence length="447" mass="47215">MKASLKWILISFAIPALAACKSGGVNSTKDVAATKNQVPIAVPGQNQNVAFGSLVKLDGKNSTDKDKQLLTYKWSLNTKPTGSTATLSATDAVSPEFTPDKAGSYVISLVVNDGKIDSKSVDVTIEVAPKAVNSLPMVSAGIDKTHAIGTPVLIAATVTDADNDALTYTWSIETKAANSMPTLTNSDTKTVTLNANVQGDYLLQLSVSDGKNTVKDSVKVTLESANVAPIAKAGADQNAVKDAVVNLDGSGSSDANNDVMLYEWTFVSKPEHSVADLSGTNTITPSFTADLIGDYVLSLTVSDGALTSAPSNIKVTVTESLKSELKIVFHDRDPAQNTLPYVFNPITIDKTFSDPKPATYKLASFTLEAVGQDYTIKEVTPWGIMGVVTPIINGVVEGQVIKAGEKVEIELLSPLTGGKQAMLSFSVIIKENMGDNYINASYFLTTH</sequence>
<dbReference type="Gene3D" id="2.60.40.10">
    <property type="entry name" value="Immunoglobulins"/>
    <property type="match status" value="3"/>
</dbReference>
<dbReference type="InterPro" id="IPR022409">
    <property type="entry name" value="PKD/Chitinase_dom"/>
</dbReference>
<dbReference type="RefSeq" id="WP_052678376.1">
    <property type="nucleotide sequence ID" value="NZ_CAWQZC010000112.1"/>
</dbReference>
<reference evidence="3 4" key="1">
    <citation type="submission" date="2016-11" db="EMBL/GenBank/DDBJ databases">
        <authorList>
            <person name="Klemetsen T."/>
        </authorList>
    </citation>
    <scope>NUCLEOTIDE SEQUENCE [LARGE SCALE GENOMIC DNA]</scope>
    <source>
        <strain evidence="3">MT 2528</strain>
    </source>
</reference>
<dbReference type="PROSITE" id="PS51257">
    <property type="entry name" value="PROKAR_LIPOPROTEIN"/>
    <property type="match status" value="1"/>
</dbReference>
<dbReference type="Pfam" id="PF22352">
    <property type="entry name" value="K319L-like_PKD"/>
    <property type="match status" value="3"/>
</dbReference>
<name>A0ABY1HB16_9GAMM</name>
<dbReference type="InterPro" id="IPR029865">
    <property type="entry name" value="KIAA0319-like"/>
</dbReference>
<dbReference type="PANTHER" id="PTHR46182">
    <property type="entry name" value="FI19480P1"/>
    <property type="match status" value="1"/>
</dbReference>
<organism evidence="3 4">
    <name type="scientific">Moritella viscosa</name>
    <dbReference type="NCBI Taxonomy" id="80854"/>
    <lineage>
        <taxon>Bacteria</taxon>
        <taxon>Pseudomonadati</taxon>
        <taxon>Pseudomonadota</taxon>
        <taxon>Gammaproteobacteria</taxon>
        <taxon>Alteromonadales</taxon>
        <taxon>Moritellaceae</taxon>
        <taxon>Moritella</taxon>
    </lineage>
</organism>
<feature type="domain" description="PKD/Chitinase" evidence="2">
    <location>
        <begin position="137"/>
        <end position="225"/>
    </location>
</feature>
<feature type="domain" description="PKD/Chitinase" evidence="2">
    <location>
        <begin position="35"/>
        <end position="128"/>
    </location>
</feature>
<dbReference type="GeneID" id="61295345"/>
<protein>
    <submittedName>
        <fullName evidence="3">Outer membrane adhesin like protein</fullName>
    </submittedName>
</protein>
<dbReference type="SMART" id="SM00089">
    <property type="entry name" value="PKD"/>
    <property type="match status" value="3"/>
</dbReference>